<keyword evidence="4" id="KW-1185">Reference proteome</keyword>
<keyword evidence="2" id="KW-1133">Transmembrane helix</keyword>
<proteinExistence type="predicted"/>
<feature type="transmembrane region" description="Helical" evidence="2">
    <location>
        <begin position="206"/>
        <end position="233"/>
    </location>
</feature>
<dbReference type="OrthoDB" id="5625915at2"/>
<organism evidence="3 4">
    <name type="scientific">Limnoglobus roseus</name>
    <dbReference type="NCBI Taxonomy" id="2598579"/>
    <lineage>
        <taxon>Bacteria</taxon>
        <taxon>Pseudomonadati</taxon>
        <taxon>Planctomycetota</taxon>
        <taxon>Planctomycetia</taxon>
        <taxon>Gemmatales</taxon>
        <taxon>Gemmataceae</taxon>
        <taxon>Limnoglobus</taxon>
    </lineage>
</organism>
<reference evidence="4" key="1">
    <citation type="submission" date="2019-08" db="EMBL/GenBank/DDBJ databases">
        <title>Limnoglobus roseus gen. nov., sp. nov., a novel freshwater planctomycete with a giant genome from the family Gemmataceae.</title>
        <authorList>
            <person name="Kulichevskaya I.S."/>
            <person name="Naumoff D.G."/>
            <person name="Miroshnikov K."/>
            <person name="Ivanova A."/>
            <person name="Philippov D.A."/>
            <person name="Hakobyan A."/>
            <person name="Rijpstra I.C."/>
            <person name="Sinninghe Damste J.S."/>
            <person name="Liesack W."/>
            <person name="Dedysh S.N."/>
        </authorList>
    </citation>
    <scope>NUCLEOTIDE SEQUENCE [LARGE SCALE GENOMIC DNA]</scope>
    <source>
        <strain evidence="4">PX52</strain>
    </source>
</reference>
<evidence type="ECO:0000256" key="2">
    <source>
        <dbReference type="SAM" id="Phobius"/>
    </source>
</evidence>
<name>A0A5C1ANW2_9BACT</name>
<protein>
    <submittedName>
        <fullName evidence="3">Uncharacterized protein</fullName>
    </submittedName>
</protein>
<dbReference type="AlphaFoldDB" id="A0A5C1ANW2"/>
<keyword evidence="2" id="KW-0812">Transmembrane</keyword>
<evidence type="ECO:0000313" key="4">
    <source>
        <dbReference type="Proteomes" id="UP000324974"/>
    </source>
</evidence>
<keyword evidence="2" id="KW-0472">Membrane</keyword>
<feature type="transmembrane region" description="Helical" evidence="2">
    <location>
        <begin position="245"/>
        <end position="264"/>
    </location>
</feature>
<feature type="compositionally biased region" description="Acidic residues" evidence="1">
    <location>
        <begin position="1"/>
        <end position="17"/>
    </location>
</feature>
<dbReference type="EMBL" id="CP042425">
    <property type="protein sequence ID" value="QEL21089.1"/>
    <property type="molecule type" value="Genomic_DNA"/>
</dbReference>
<gene>
    <name evidence="3" type="ORF">PX52LOC_08218</name>
</gene>
<dbReference type="RefSeq" id="WP_149115330.1">
    <property type="nucleotide sequence ID" value="NZ_CP042425.1"/>
</dbReference>
<sequence>MAAPDDEPEYEDEDPSYETERPLTGREKARRLFFELIKDCGADVIRMPSSCRVYLGRYLANHPDEADLLVAVLQDGIPGRLMAYEAVGYTDFLKAQTEEFAAKHSPEDARWAVDTWAMALGRPRGFRYVAPDIDPADLYPDPERDKQHDNFVKAAMLFIVGLGGFFGTFMAVALIPIIMWSFEFRLATINGGMVDHMMEQEAANDYAIFLVAFIAAAGFGIVGAAGAVTGWLFAGGEEEPWATSAVASGTAFTCVFFCLFGMFMCCLPPLVFPIIHIVCVFGATYKSAARGGNY</sequence>
<accession>A0A5C1ANW2</accession>
<feature type="transmembrane region" description="Helical" evidence="2">
    <location>
        <begin position="270"/>
        <end position="288"/>
    </location>
</feature>
<dbReference type="Proteomes" id="UP000324974">
    <property type="component" value="Chromosome"/>
</dbReference>
<feature type="transmembrane region" description="Helical" evidence="2">
    <location>
        <begin position="154"/>
        <end position="182"/>
    </location>
</feature>
<feature type="region of interest" description="Disordered" evidence="1">
    <location>
        <begin position="1"/>
        <end position="22"/>
    </location>
</feature>
<evidence type="ECO:0000313" key="3">
    <source>
        <dbReference type="EMBL" id="QEL21089.1"/>
    </source>
</evidence>
<evidence type="ECO:0000256" key="1">
    <source>
        <dbReference type="SAM" id="MobiDB-lite"/>
    </source>
</evidence>
<dbReference type="KEGG" id="lrs:PX52LOC_08218"/>